<dbReference type="Pfam" id="PF13481">
    <property type="entry name" value="AAA_25"/>
    <property type="match status" value="1"/>
</dbReference>
<dbReference type="Proteomes" id="UP000540191">
    <property type="component" value="Unassembled WGS sequence"/>
</dbReference>
<dbReference type="SMART" id="SM00382">
    <property type="entry name" value="AAA"/>
    <property type="match status" value="1"/>
</dbReference>
<sequence length="355" mass="38045">MTTPHDLENLDMSESAPERPDYFDPSLYPDESLPTGRHYLDGGAFIFDQPETIPAVWGAGNDVLWAEGEALIVYGGSGVGKTTIAGQLVRALVLGDSDVLGQPVAPAAGNVLYLAMDRPRQAARSLSRQFHPAQRDAVSRRLKVWPGPPPEDMADRTELLRQMCREARASHVVVDSLKDAAMGLSDDRVGAGWNRARQGALVDGVQVLELHHQIKARADSPKGIDAVYGSTWITTGAGSVVHLDGAPGDAVVKFRHLKQPADEVGPFDVLHDARTGLSTVVNDADPLTIVRARGQITVNDLAGVMFATDAPSRNEVEKAHRKLDGLARSKQLEKTPQTAQSGAAMATVYTIPDSG</sequence>
<dbReference type="EMBL" id="JACHNA010000001">
    <property type="protein sequence ID" value="MBB4735848.1"/>
    <property type="molecule type" value="Genomic_DNA"/>
</dbReference>
<dbReference type="GO" id="GO:0003678">
    <property type="term" value="F:DNA helicase activity"/>
    <property type="evidence" value="ECO:0007669"/>
    <property type="project" value="UniProtKB-EC"/>
</dbReference>
<dbReference type="InterPro" id="IPR027417">
    <property type="entry name" value="P-loop_NTPase"/>
</dbReference>
<name>A0A7W7GPB6_9MICC</name>
<dbReference type="RefSeq" id="WP_184241481.1">
    <property type="nucleotide sequence ID" value="NZ_JACHNA010000001.1"/>
</dbReference>
<keyword evidence="4" id="KW-1185">Reference proteome</keyword>
<feature type="region of interest" description="Disordered" evidence="1">
    <location>
        <begin position="332"/>
        <end position="355"/>
    </location>
</feature>
<protein>
    <submittedName>
        <fullName evidence="3">Replicative DNA helicase</fullName>
        <ecNumber evidence="3">3.6.4.12</ecNumber>
    </submittedName>
</protein>
<dbReference type="InterPro" id="IPR003593">
    <property type="entry name" value="AAA+_ATPase"/>
</dbReference>
<dbReference type="SUPFAM" id="SSF52540">
    <property type="entry name" value="P-loop containing nucleoside triphosphate hydrolases"/>
    <property type="match status" value="1"/>
</dbReference>
<evidence type="ECO:0000313" key="3">
    <source>
        <dbReference type="EMBL" id="MBB4735848.1"/>
    </source>
</evidence>
<reference evidence="3 4" key="1">
    <citation type="submission" date="2020-08" db="EMBL/GenBank/DDBJ databases">
        <title>Sequencing the genomes of 1000 actinobacteria strains.</title>
        <authorList>
            <person name="Klenk H.-P."/>
        </authorList>
    </citation>
    <scope>NUCLEOTIDE SEQUENCE [LARGE SCALE GENOMIC DNA]</scope>
    <source>
        <strain evidence="3 4">DSM 23974</strain>
    </source>
</reference>
<dbReference type="AlphaFoldDB" id="A0A7W7GPB6"/>
<evidence type="ECO:0000313" key="4">
    <source>
        <dbReference type="Proteomes" id="UP000540191"/>
    </source>
</evidence>
<dbReference type="EC" id="3.6.4.12" evidence="3"/>
<evidence type="ECO:0000259" key="2">
    <source>
        <dbReference type="SMART" id="SM00382"/>
    </source>
</evidence>
<feature type="domain" description="AAA+ ATPase" evidence="2">
    <location>
        <begin position="67"/>
        <end position="303"/>
    </location>
</feature>
<proteinExistence type="predicted"/>
<accession>A0A7W7GPB6</accession>
<dbReference type="GO" id="GO:0016787">
    <property type="term" value="F:hydrolase activity"/>
    <property type="evidence" value="ECO:0007669"/>
    <property type="project" value="UniProtKB-KW"/>
</dbReference>
<gene>
    <name evidence="3" type="ORF">HDA30_001356</name>
</gene>
<evidence type="ECO:0000256" key="1">
    <source>
        <dbReference type="SAM" id="MobiDB-lite"/>
    </source>
</evidence>
<organism evidence="3 4">
    <name type="scientific">Micrococcus cohnii</name>
    <dbReference type="NCBI Taxonomy" id="993416"/>
    <lineage>
        <taxon>Bacteria</taxon>
        <taxon>Bacillati</taxon>
        <taxon>Actinomycetota</taxon>
        <taxon>Actinomycetes</taxon>
        <taxon>Micrococcales</taxon>
        <taxon>Micrococcaceae</taxon>
        <taxon>Micrococcus</taxon>
    </lineage>
</organism>
<keyword evidence="3" id="KW-0347">Helicase</keyword>
<keyword evidence="3" id="KW-0547">Nucleotide-binding</keyword>
<feature type="region of interest" description="Disordered" evidence="1">
    <location>
        <begin position="1"/>
        <end position="23"/>
    </location>
</feature>
<dbReference type="Gene3D" id="3.40.50.300">
    <property type="entry name" value="P-loop containing nucleotide triphosphate hydrolases"/>
    <property type="match status" value="1"/>
</dbReference>
<comment type="caution">
    <text evidence="3">The sequence shown here is derived from an EMBL/GenBank/DDBJ whole genome shotgun (WGS) entry which is preliminary data.</text>
</comment>
<keyword evidence="3" id="KW-0378">Hydrolase</keyword>
<keyword evidence="3" id="KW-0067">ATP-binding</keyword>